<accession>C1DKR3</accession>
<protein>
    <submittedName>
        <fullName evidence="1">Uncharacterized protein</fullName>
    </submittedName>
</protein>
<dbReference type="STRING" id="322710.Avin_27410"/>
<dbReference type="EnsemblBacteria" id="ACO78915">
    <property type="protein sequence ID" value="ACO78915"/>
    <property type="gene ID" value="Avin_27410"/>
</dbReference>
<name>C1DKR3_AZOVD</name>
<organism evidence="1 2">
    <name type="scientific">Azotobacter vinelandii (strain DJ / ATCC BAA-1303)</name>
    <dbReference type="NCBI Taxonomy" id="322710"/>
    <lineage>
        <taxon>Bacteria</taxon>
        <taxon>Pseudomonadati</taxon>
        <taxon>Pseudomonadota</taxon>
        <taxon>Gammaproteobacteria</taxon>
        <taxon>Pseudomonadales</taxon>
        <taxon>Pseudomonadaceae</taxon>
        <taxon>Azotobacter</taxon>
    </lineage>
</organism>
<evidence type="ECO:0000313" key="2">
    <source>
        <dbReference type="Proteomes" id="UP000002424"/>
    </source>
</evidence>
<sequence length="57" mass="6693">MKSVEGGAKPHSWKIKTNKSISYKIPQPAPKKQSVQAKFLYLCLWRVRLDKKPIQRR</sequence>
<dbReference type="Proteomes" id="UP000002424">
    <property type="component" value="Chromosome"/>
</dbReference>
<keyword evidence="2" id="KW-1185">Reference proteome</keyword>
<reference evidence="1 2" key="1">
    <citation type="journal article" date="2009" name="J. Bacteriol.">
        <title>Genome sequence of Azotobacter vinelandii, an obligate aerobe specialized to support diverse anaerobic metabolic processes.</title>
        <authorList>
            <person name="Setubal J.C."/>
            <person name="dos Santos P."/>
            <person name="Goldman B.S."/>
            <person name="Ertesvag H."/>
            <person name="Espin G."/>
            <person name="Rubio L.M."/>
            <person name="Valla S."/>
            <person name="Almeida N.F."/>
            <person name="Balasubramanian D."/>
            <person name="Cromes L."/>
            <person name="Curatti L."/>
            <person name="Du Z."/>
            <person name="Godsy E."/>
            <person name="Goodner B."/>
            <person name="Hellner-Burris K."/>
            <person name="Hernandez J.A."/>
            <person name="Houmiel K."/>
            <person name="Imperial J."/>
            <person name="Kennedy C."/>
            <person name="Larson T.J."/>
            <person name="Latreille P."/>
            <person name="Ligon L.S."/>
            <person name="Lu J."/>
            <person name="Maerk M."/>
            <person name="Miller N.M."/>
            <person name="Norton S."/>
            <person name="O'Carroll I.P."/>
            <person name="Paulsen I."/>
            <person name="Raulfs E.C."/>
            <person name="Roemer R."/>
            <person name="Rosser J."/>
            <person name="Segura D."/>
            <person name="Slater S."/>
            <person name="Stricklin S.L."/>
            <person name="Studholme D.J."/>
            <person name="Sun J."/>
            <person name="Viana C.J."/>
            <person name="Wallin E."/>
            <person name="Wang B."/>
            <person name="Wheeler C."/>
            <person name="Zhu H."/>
            <person name="Dean D.R."/>
            <person name="Dixon R."/>
            <person name="Wood D."/>
        </authorList>
    </citation>
    <scope>NUCLEOTIDE SEQUENCE [LARGE SCALE GENOMIC DNA]</scope>
    <source>
        <strain evidence="2">DJ / ATCC BAA-1303</strain>
    </source>
</reference>
<dbReference type="EMBL" id="CP001157">
    <property type="protein sequence ID" value="ACO78915.1"/>
    <property type="molecule type" value="Genomic_DNA"/>
</dbReference>
<dbReference type="AlphaFoldDB" id="C1DKR3"/>
<dbReference type="KEGG" id="avn:Avin_27410"/>
<dbReference type="HOGENOM" id="CLU_2986639_0_0_6"/>
<gene>
    <name evidence="1" type="ordered locus">Avin_27410</name>
</gene>
<proteinExistence type="predicted"/>
<evidence type="ECO:0000313" key="1">
    <source>
        <dbReference type="EMBL" id="ACO78915.1"/>
    </source>
</evidence>